<dbReference type="SUPFAM" id="SSF51905">
    <property type="entry name" value="FAD/NAD(P)-binding domain"/>
    <property type="match status" value="1"/>
</dbReference>
<dbReference type="Pfam" id="PF07992">
    <property type="entry name" value="Pyr_redox_2"/>
    <property type="match status" value="1"/>
</dbReference>
<comment type="caution">
    <text evidence="4">The sequence shown here is derived from an EMBL/GenBank/DDBJ whole genome shotgun (WGS) entry which is preliminary data.</text>
</comment>
<dbReference type="InterPro" id="IPR050097">
    <property type="entry name" value="Ferredoxin-NADP_redctase_2"/>
</dbReference>
<evidence type="ECO:0000256" key="2">
    <source>
        <dbReference type="ARBA" id="ARBA00023002"/>
    </source>
</evidence>
<keyword evidence="2" id="KW-0560">Oxidoreductase</keyword>
<proteinExistence type="predicted"/>
<dbReference type="GO" id="GO:0016491">
    <property type="term" value="F:oxidoreductase activity"/>
    <property type="evidence" value="ECO:0007669"/>
    <property type="project" value="UniProtKB-KW"/>
</dbReference>
<gene>
    <name evidence="4" type="ORF">A3B92_01955</name>
</gene>
<dbReference type="STRING" id="1798404.A3B92_01955"/>
<sequence length="305" mass="32806">MYDLVIIGGGPAGVAAGVYAARKKIKTLLIAKEFGGQSLISADIQNWIGVKKLTGLELAQNLEEHLRAQGGIEILDSDLVARVEKISGGFLVITENKKTFETKTVLIASGSHHKKLGVPGEEKLNGKGVVYCSTCDAPLFGGKTVAVVGAGNAGLEAVRDLFPYANKIYLLVRSDKIKGDPITFESVKANSKVVILYQAEIKEILGDNFVTGVKYLDKSDNREKELKLDGVFVEIGSSPNSDLVKDLVNLDERGQIIVAHKTQMSSLPGIWAAGDVSDVLYKQNNISAGDAVKATLNIYDYLNKK</sequence>
<reference evidence="4 5" key="1">
    <citation type="journal article" date="2016" name="Nat. Commun.">
        <title>Thousands of microbial genomes shed light on interconnected biogeochemical processes in an aquifer system.</title>
        <authorList>
            <person name="Anantharaman K."/>
            <person name="Brown C.T."/>
            <person name="Hug L.A."/>
            <person name="Sharon I."/>
            <person name="Castelle C.J."/>
            <person name="Probst A.J."/>
            <person name="Thomas B.C."/>
            <person name="Singh A."/>
            <person name="Wilkins M.J."/>
            <person name="Karaoz U."/>
            <person name="Brodie E.L."/>
            <person name="Williams K.H."/>
            <person name="Hubbard S.S."/>
            <person name="Banfield J.F."/>
        </authorList>
    </citation>
    <scope>NUCLEOTIDE SEQUENCE [LARGE SCALE GENOMIC DNA]</scope>
</reference>
<keyword evidence="1" id="KW-0285">Flavoprotein</keyword>
<dbReference type="EMBL" id="MHJG01000023">
    <property type="protein sequence ID" value="OGY63353.1"/>
    <property type="molecule type" value="Genomic_DNA"/>
</dbReference>
<evidence type="ECO:0000313" key="4">
    <source>
        <dbReference type="EMBL" id="OGY63353.1"/>
    </source>
</evidence>
<dbReference type="InterPro" id="IPR036188">
    <property type="entry name" value="FAD/NAD-bd_sf"/>
</dbReference>
<organism evidence="4 5">
    <name type="scientific">Candidatus Harrisonbacteria bacterium RIFCSPHIGHO2_02_FULL_42_16</name>
    <dbReference type="NCBI Taxonomy" id="1798404"/>
    <lineage>
        <taxon>Bacteria</taxon>
        <taxon>Candidatus Harrisoniibacteriota</taxon>
    </lineage>
</organism>
<evidence type="ECO:0000259" key="3">
    <source>
        <dbReference type="Pfam" id="PF07992"/>
    </source>
</evidence>
<dbReference type="PANTHER" id="PTHR48105">
    <property type="entry name" value="THIOREDOXIN REDUCTASE 1-RELATED-RELATED"/>
    <property type="match status" value="1"/>
</dbReference>
<accession>A0A1G1ZFM4</accession>
<dbReference type="PRINTS" id="PR00469">
    <property type="entry name" value="PNDRDTASEII"/>
</dbReference>
<evidence type="ECO:0000313" key="5">
    <source>
        <dbReference type="Proteomes" id="UP000177960"/>
    </source>
</evidence>
<dbReference type="PRINTS" id="PR00368">
    <property type="entry name" value="FADPNR"/>
</dbReference>
<dbReference type="Gene3D" id="3.50.50.60">
    <property type="entry name" value="FAD/NAD(P)-binding domain"/>
    <property type="match status" value="2"/>
</dbReference>
<feature type="domain" description="FAD/NAD(P)-binding" evidence="3">
    <location>
        <begin position="2"/>
        <end position="279"/>
    </location>
</feature>
<evidence type="ECO:0000256" key="1">
    <source>
        <dbReference type="ARBA" id="ARBA00022630"/>
    </source>
</evidence>
<name>A0A1G1ZFM4_9BACT</name>
<dbReference type="InterPro" id="IPR023753">
    <property type="entry name" value="FAD/NAD-binding_dom"/>
</dbReference>
<protein>
    <recommendedName>
        <fullName evidence="3">FAD/NAD(P)-binding domain-containing protein</fullName>
    </recommendedName>
</protein>
<dbReference type="AlphaFoldDB" id="A0A1G1ZFM4"/>
<dbReference type="Proteomes" id="UP000177960">
    <property type="component" value="Unassembled WGS sequence"/>
</dbReference>